<name>A0A1I8NRJ7_STOCA</name>
<feature type="domain" description="DDE Tnp4" evidence="8">
    <location>
        <begin position="150"/>
        <end position="309"/>
    </location>
</feature>
<dbReference type="PANTHER" id="PTHR22930:SF289">
    <property type="entry name" value="DDE TNP4 DOMAIN-CONTAINING PROTEIN-RELATED"/>
    <property type="match status" value="1"/>
</dbReference>
<dbReference type="Pfam" id="PF13359">
    <property type="entry name" value="DDE_Tnp_4"/>
    <property type="match status" value="1"/>
</dbReference>
<evidence type="ECO:0000256" key="3">
    <source>
        <dbReference type="ARBA" id="ARBA00006958"/>
    </source>
</evidence>
<comment type="cofactor">
    <cofactor evidence="1">
        <name>a divalent metal cation</name>
        <dbReference type="ChEBI" id="CHEBI:60240"/>
    </cofactor>
</comment>
<proteinExistence type="inferred from homology"/>
<keyword evidence="7" id="KW-0539">Nucleus</keyword>
<dbReference type="PANTHER" id="PTHR22930">
    <property type="match status" value="1"/>
</dbReference>
<organism evidence="9 10">
    <name type="scientific">Stomoxys calcitrans</name>
    <name type="common">Stable fly</name>
    <name type="synonym">Conops calcitrans</name>
    <dbReference type="NCBI Taxonomy" id="35570"/>
    <lineage>
        <taxon>Eukaryota</taxon>
        <taxon>Metazoa</taxon>
        <taxon>Ecdysozoa</taxon>
        <taxon>Arthropoda</taxon>
        <taxon>Hexapoda</taxon>
        <taxon>Insecta</taxon>
        <taxon>Pterygota</taxon>
        <taxon>Neoptera</taxon>
        <taxon>Endopterygota</taxon>
        <taxon>Diptera</taxon>
        <taxon>Brachycera</taxon>
        <taxon>Muscomorpha</taxon>
        <taxon>Muscoidea</taxon>
        <taxon>Muscidae</taxon>
        <taxon>Stomoxys</taxon>
    </lineage>
</organism>
<evidence type="ECO:0000256" key="5">
    <source>
        <dbReference type="ARBA" id="ARBA00022723"/>
    </source>
</evidence>
<gene>
    <name evidence="9" type="primary">106088951</name>
</gene>
<keyword evidence="6" id="KW-0378">Hydrolase</keyword>
<dbReference type="InterPro" id="IPR027806">
    <property type="entry name" value="HARBI1_dom"/>
</dbReference>
<evidence type="ECO:0000313" key="9">
    <source>
        <dbReference type="EnsemblMetazoa" id="SCAU001408-PA"/>
    </source>
</evidence>
<keyword evidence="10" id="KW-1185">Reference proteome</keyword>
<keyword evidence="4" id="KW-0540">Nuclease</keyword>
<dbReference type="GO" id="GO:0016787">
    <property type="term" value="F:hydrolase activity"/>
    <property type="evidence" value="ECO:0007669"/>
    <property type="project" value="UniProtKB-KW"/>
</dbReference>
<comment type="similarity">
    <text evidence="3">Belongs to the HARBI1 family.</text>
</comment>
<dbReference type="InterPro" id="IPR045249">
    <property type="entry name" value="HARBI1-like"/>
</dbReference>
<dbReference type="GO" id="GO:0046872">
    <property type="term" value="F:metal ion binding"/>
    <property type="evidence" value="ECO:0007669"/>
    <property type="project" value="UniProtKB-KW"/>
</dbReference>
<evidence type="ECO:0000259" key="8">
    <source>
        <dbReference type="Pfam" id="PF13359"/>
    </source>
</evidence>
<dbReference type="Proteomes" id="UP000095300">
    <property type="component" value="Unassembled WGS sequence"/>
</dbReference>
<reference evidence="9" key="1">
    <citation type="submission" date="2020-05" db="UniProtKB">
        <authorList>
            <consortium name="EnsemblMetazoa"/>
        </authorList>
    </citation>
    <scope>IDENTIFICATION</scope>
    <source>
        <strain evidence="9">USDA</strain>
    </source>
</reference>
<evidence type="ECO:0000256" key="6">
    <source>
        <dbReference type="ARBA" id="ARBA00022801"/>
    </source>
</evidence>
<sequence>MDVSVAVYFLEDTEADISRRQLRDMTNVLEMPTNEFVKKFRVSKEIFTMLLETLRNKWEPMHRRTYIRPDIKLATFLRFLVSGSYQQTVGNEVVSSTSKTSVGRILRECLTLFDEWICNKWIKPPTAEEQQQTIDAFLDKTGFPGVIGCVDGTHIRIKGPGENMKHLYYNGMGYYSINVMVSLQQICDQNMNITYVEGTHPGSSNDSSVWEASEVSQKIQQEFEQGKRNFWVLGDADYKLKPYLMTPFSKPSDTAEVLYNKKHASTHNVVKRCLKLLTNKFECLIGIRGLHYPPDRANQIIGSCCALHNMCIKYKCLDVLESSCTSPEIPISKNKADENEVKEDITAAAIRRRIAINL</sequence>
<accession>A0A1I8NRJ7</accession>
<evidence type="ECO:0000256" key="1">
    <source>
        <dbReference type="ARBA" id="ARBA00001968"/>
    </source>
</evidence>
<dbReference type="GO" id="GO:0005634">
    <property type="term" value="C:nucleus"/>
    <property type="evidence" value="ECO:0007669"/>
    <property type="project" value="UniProtKB-SubCell"/>
</dbReference>
<evidence type="ECO:0000313" key="10">
    <source>
        <dbReference type="Proteomes" id="UP000095300"/>
    </source>
</evidence>
<dbReference type="AlphaFoldDB" id="A0A1I8NRJ7"/>
<dbReference type="VEuPathDB" id="VectorBase:SCAU001408"/>
<evidence type="ECO:0000256" key="7">
    <source>
        <dbReference type="ARBA" id="ARBA00023242"/>
    </source>
</evidence>
<evidence type="ECO:0000256" key="4">
    <source>
        <dbReference type="ARBA" id="ARBA00022722"/>
    </source>
</evidence>
<protein>
    <recommendedName>
        <fullName evidence="8">DDE Tnp4 domain-containing protein</fullName>
    </recommendedName>
</protein>
<evidence type="ECO:0000256" key="2">
    <source>
        <dbReference type="ARBA" id="ARBA00004123"/>
    </source>
</evidence>
<dbReference type="EnsemblMetazoa" id="SCAU001408-RA">
    <property type="protein sequence ID" value="SCAU001408-PA"/>
    <property type="gene ID" value="SCAU001408"/>
</dbReference>
<keyword evidence="5" id="KW-0479">Metal-binding</keyword>
<dbReference type="GO" id="GO:0004518">
    <property type="term" value="F:nuclease activity"/>
    <property type="evidence" value="ECO:0007669"/>
    <property type="project" value="UniProtKB-KW"/>
</dbReference>
<comment type="subcellular location">
    <subcellularLocation>
        <location evidence="2">Nucleus</location>
    </subcellularLocation>
</comment>